<keyword evidence="2" id="KW-1185">Reference proteome</keyword>
<comment type="caution">
    <text evidence="1">The sequence shown here is derived from an EMBL/GenBank/DDBJ whole genome shotgun (WGS) entry which is preliminary data.</text>
</comment>
<evidence type="ECO:0000313" key="1">
    <source>
        <dbReference type="EMBL" id="CAI6357870.1"/>
    </source>
</evidence>
<accession>A0AAV0WP76</accession>
<protein>
    <submittedName>
        <fullName evidence="1">Uncharacterized protein</fullName>
    </submittedName>
</protein>
<dbReference type="Proteomes" id="UP001160148">
    <property type="component" value="Unassembled WGS sequence"/>
</dbReference>
<dbReference type="AlphaFoldDB" id="A0AAV0WP76"/>
<gene>
    <name evidence="1" type="ORF">MEUPH1_LOCUS13451</name>
</gene>
<proteinExistence type="predicted"/>
<sequence>MFVVKTQGTRHVIIGDWLSTPRCRSNMLHILVLYETTCEESAASINLLSKCDFHLQRRPSNPNVLKFVYTIQSRRRKGYTALLVTKAQQDFQFTVFCQNDESPNFFAKLKCIKRDYLTRKSNLDVDIL</sequence>
<evidence type="ECO:0000313" key="2">
    <source>
        <dbReference type="Proteomes" id="UP001160148"/>
    </source>
</evidence>
<name>A0AAV0WP76_9HEMI</name>
<dbReference type="EMBL" id="CARXXK010000002">
    <property type="protein sequence ID" value="CAI6357870.1"/>
    <property type="molecule type" value="Genomic_DNA"/>
</dbReference>
<organism evidence="1 2">
    <name type="scientific">Macrosiphum euphorbiae</name>
    <name type="common">potato aphid</name>
    <dbReference type="NCBI Taxonomy" id="13131"/>
    <lineage>
        <taxon>Eukaryota</taxon>
        <taxon>Metazoa</taxon>
        <taxon>Ecdysozoa</taxon>
        <taxon>Arthropoda</taxon>
        <taxon>Hexapoda</taxon>
        <taxon>Insecta</taxon>
        <taxon>Pterygota</taxon>
        <taxon>Neoptera</taxon>
        <taxon>Paraneoptera</taxon>
        <taxon>Hemiptera</taxon>
        <taxon>Sternorrhyncha</taxon>
        <taxon>Aphidomorpha</taxon>
        <taxon>Aphidoidea</taxon>
        <taxon>Aphididae</taxon>
        <taxon>Macrosiphini</taxon>
        <taxon>Macrosiphum</taxon>
    </lineage>
</organism>
<reference evidence="1 2" key="1">
    <citation type="submission" date="2023-01" db="EMBL/GenBank/DDBJ databases">
        <authorList>
            <person name="Whitehead M."/>
        </authorList>
    </citation>
    <scope>NUCLEOTIDE SEQUENCE [LARGE SCALE GENOMIC DNA]</scope>
</reference>